<evidence type="ECO:0000313" key="1">
    <source>
        <dbReference type="EMBL" id="QNO49525.1"/>
    </source>
</evidence>
<reference evidence="1" key="1">
    <citation type="submission" date="2020-06" db="EMBL/GenBank/DDBJ databases">
        <title>Unique genomic features of the anaerobic methanotrophic archaea.</title>
        <authorList>
            <person name="Chadwick G.L."/>
            <person name="Skennerton C.T."/>
            <person name="Laso-Perez R."/>
            <person name="Leu A.O."/>
            <person name="Speth D.R."/>
            <person name="Yu H."/>
            <person name="Morgan-Lang C."/>
            <person name="Hatzenpichler R."/>
            <person name="Goudeau D."/>
            <person name="Malmstrom R."/>
            <person name="Brazelton W.J."/>
            <person name="Woyke T."/>
            <person name="Hallam S.J."/>
            <person name="Tyson G.W."/>
            <person name="Wegener G."/>
            <person name="Boetius A."/>
            <person name="Orphan V."/>
        </authorList>
    </citation>
    <scope>NUCLEOTIDE SEQUENCE</scope>
</reference>
<accession>A0A7G9YNE1</accession>
<protein>
    <submittedName>
        <fullName evidence="1">Uncharacterized protein</fullName>
    </submittedName>
</protein>
<dbReference type="AlphaFoldDB" id="A0A7G9YNE1"/>
<proteinExistence type="predicted"/>
<dbReference type="EMBL" id="MT631381">
    <property type="protein sequence ID" value="QNO49525.1"/>
    <property type="molecule type" value="Genomic_DNA"/>
</dbReference>
<dbReference type="Gene3D" id="3.40.50.2300">
    <property type="match status" value="1"/>
</dbReference>
<gene>
    <name evidence="1" type="ORF">FBKNMHLG_00044</name>
</gene>
<sequence>MTLLKVLFADDEIPDKKALEKKLGKKIPDEKDLKEEEVKEAFKISEYSLWKQKKTLDDISKLTVVNKYEDAIELAKDKEKQFDVAIIDLHWNDYKEKGDAGFEICEALEKTSQPFKIVYSTLLSKNPQLRRKVIGLNALPLHKRYNIKEEQIEKDCEQLKSVVIFMEMLRSQKSKAIHESFSVNLAVYGDVSGQIALGKEITQTKTLSISDKKELLDSLVEFQKEIAKLDLPEDDLSIVNGDVNAAIKEAKKEKPDSSKIMTRFKGALDTIKDVGDTFEKVSKWEWTGKIIATLGKLGLTILL</sequence>
<organism evidence="1">
    <name type="scientific">Candidatus Methanogaster sp. ANME-2c ERB4</name>
    <dbReference type="NCBI Taxonomy" id="2759911"/>
    <lineage>
        <taxon>Archaea</taxon>
        <taxon>Methanobacteriati</taxon>
        <taxon>Methanobacteriota</taxon>
        <taxon>Stenosarchaea group</taxon>
        <taxon>Methanomicrobia</taxon>
        <taxon>Methanosarcinales</taxon>
        <taxon>ANME-2 cluster</taxon>
        <taxon>Candidatus Methanogasteraceae</taxon>
        <taxon>Candidatus Methanogaster</taxon>
    </lineage>
</organism>
<name>A0A7G9YNE1_9EURY</name>